<reference evidence="2 3" key="1">
    <citation type="submission" date="2020-04" db="EMBL/GenBank/DDBJ databases">
        <title>Luteolibacter sp. G-1-1-1 isolated from soil.</title>
        <authorList>
            <person name="Dahal R.H."/>
        </authorList>
    </citation>
    <scope>NUCLEOTIDE SEQUENCE [LARGE SCALE GENOMIC DNA]</scope>
    <source>
        <strain evidence="2 3">G-1-1-1</strain>
    </source>
</reference>
<organism evidence="2 3">
    <name type="scientific">Luteolibacter luteus</name>
    <dbReference type="NCBI Taxonomy" id="2728835"/>
    <lineage>
        <taxon>Bacteria</taxon>
        <taxon>Pseudomonadati</taxon>
        <taxon>Verrucomicrobiota</taxon>
        <taxon>Verrucomicrobiia</taxon>
        <taxon>Verrucomicrobiales</taxon>
        <taxon>Verrucomicrobiaceae</taxon>
        <taxon>Luteolibacter</taxon>
    </lineage>
</organism>
<evidence type="ECO:0000313" key="2">
    <source>
        <dbReference type="EMBL" id="QJE98899.1"/>
    </source>
</evidence>
<name>A0A858RRE0_9BACT</name>
<sequence>MFPLSELNEAARTGEAASDLNAWLERHRAQSTSGENAVTDESLLARKPATYSSGPHGTRGDGPPDIDLKNYEQGTADEDLVSR</sequence>
<dbReference type="EMBL" id="CP051774">
    <property type="protein sequence ID" value="QJE98899.1"/>
    <property type="molecule type" value="Genomic_DNA"/>
</dbReference>
<protein>
    <submittedName>
        <fullName evidence="2">Uncharacterized protein</fullName>
    </submittedName>
</protein>
<dbReference type="KEGG" id="luo:HHL09_25000"/>
<keyword evidence="3" id="KW-1185">Reference proteome</keyword>
<dbReference type="AlphaFoldDB" id="A0A858RRE0"/>
<feature type="region of interest" description="Disordered" evidence="1">
    <location>
        <begin position="27"/>
        <end position="83"/>
    </location>
</feature>
<proteinExistence type="predicted"/>
<dbReference type="RefSeq" id="WP_169457385.1">
    <property type="nucleotide sequence ID" value="NZ_CP051774.1"/>
</dbReference>
<accession>A0A858RRE0</accession>
<gene>
    <name evidence="2" type="ORF">HHL09_25000</name>
</gene>
<evidence type="ECO:0000256" key="1">
    <source>
        <dbReference type="SAM" id="MobiDB-lite"/>
    </source>
</evidence>
<dbReference type="Proteomes" id="UP000501812">
    <property type="component" value="Chromosome"/>
</dbReference>
<evidence type="ECO:0000313" key="3">
    <source>
        <dbReference type="Proteomes" id="UP000501812"/>
    </source>
</evidence>